<organism evidence="1 2">
    <name type="scientific">Armillaria solidipes</name>
    <dbReference type="NCBI Taxonomy" id="1076256"/>
    <lineage>
        <taxon>Eukaryota</taxon>
        <taxon>Fungi</taxon>
        <taxon>Dikarya</taxon>
        <taxon>Basidiomycota</taxon>
        <taxon>Agaricomycotina</taxon>
        <taxon>Agaricomycetes</taxon>
        <taxon>Agaricomycetidae</taxon>
        <taxon>Agaricales</taxon>
        <taxon>Marasmiineae</taxon>
        <taxon>Physalacriaceae</taxon>
        <taxon>Armillaria</taxon>
    </lineage>
</organism>
<name>A0A2H3B684_9AGAR</name>
<dbReference type="AlphaFoldDB" id="A0A2H3B684"/>
<gene>
    <name evidence="1" type="ORF">ARMSODRAFT_844102</name>
</gene>
<evidence type="ECO:0000313" key="1">
    <source>
        <dbReference type="EMBL" id="PBK60097.1"/>
    </source>
</evidence>
<feature type="non-terminal residue" evidence="1">
    <location>
        <position position="1"/>
    </location>
</feature>
<dbReference type="Proteomes" id="UP000218334">
    <property type="component" value="Unassembled WGS sequence"/>
</dbReference>
<accession>A0A2H3B684</accession>
<protein>
    <recommendedName>
        <fullName evidence="3">DDE Tnp4 domain-containing protein</fullName>
    </recommendedName>
</protein>
<feature type="non-terminal residue" evidence="1">
    <location>
        <position position="109"/>
    </location>
</feature>
<proteinExistence type="predicted"/>
<evidence type="ECO:0008006" key="3">
    <source>
        <dbReference type="Google" id="ProtNLM"/>
    </source>
</evidence>
<dbReference type="EMBL" id="KZ293492">
    <property type="protein sequence ID" value="PBK60097.1"/>
    <property type="molecule type" value="Genomic_DNA"/>
</dbReference>
<dbReference type="STRING" id="1076256.A0A2H3B684"/>
<sequence>HAQLCNVIEHIFGVIKRQWKIICEVNEYPLHIQSLIPLAIAILHNFVSIYQPPNPTLLRIPSARELLVPDCLGDTVPTVGVSNEETEHASAHQDTIAKEMLQDYQEELQ</sequence>
<keyword evidence="2" id="KW-1185">Reference proteome</keyword>
<reference evidence="2" key="1">
    <citation type="journal article" date="2017" name="Nat. Ecol. Evol.">
        <title>Genome expansion and lineage-specific genetic innovations in the forest pathogenic fungi Armillaria.</title>
        <authorList>
            <person name="Sipos G."/>
            <person name="Prasanna A.N."/>
            <person name="Walter M.C."/>
            <person name="O'Connor E."/>
            <person name="Balint B."/>
            <person name="Krizsan K."/>
            <person name="Kiss B."/>
            <person name="Hess J."/>
            <person name="Varga T."/>
            <person name="Slot J."/>
            <person name="Riley R."/>
            <person name="Boka B."/>
            <person name="Rigling D."/>
            <person name="Barry K."/>
            <person name="Lee J."/>
            <person name="Mihaltcheva S."/>
            <person name="LaButti K."/>
            <person name="Lipzen A."/>
            <person name="Waldron R."/>
            <person name="Moloney N.M."/>
            <person name="Sperisen C."/>
            <person name="Kredics L."/>
            <person name="Vagvoelgyi C."/>
            <person name="Patrignani A."/>
            <person name="Fitzpatrick D."/>
            <person name="Nagy I."/>
            <person name="Doyle S."/>
            <person name="Anderson J.B."/>
            <person name="Grigoriev I.V."/>
            <person name="Gueldener U."/>
            <person name="Muensterkoetter M."/>
            <person name="Nagy L.G."/>
        </authorList>
    </citation>
    <scope>NUCLEOTIDE SEQUENCE [LARGE SCALE GENOMIC DNA]</scope>
    <source>
        <strain evidence="2">28-4</strain>
    </source>
</reference>
<evidence type="ECO:0000313" key="2">
    <source>
        <dbReference type="Proteomes" id="UP000218334"/>
    </source>
</evidence>